<keyword evidence="2" id="KW-0067">ATP-binding</keyword>
<evidence type="ECO:0000259" key="4">
    <source>
        <dbReference type="PROSITE" id="PS50011"/>
    </source>
</evidence>
<evidence type="ECO:0000256" key="1">
    <source>
        <dbReference type="ARBA" id="ARBA00022741"/>
    </source>
</evidence>
<name>A0A843XL63_COLES</name>
<feature type="compositionally biased region" description="Low complexity" evidence="3">
    <location>
        <begin position="315"/>
        <end position="327"/>
    </location>
</feature>
<feature type="non-terminal residue" evidence="5">
    <location>
        <position position="1"/>
    </location>
</feature>
<dbReference type="AlphaFoldDB" id="A0A843XL63"/>
<evidence type="ECO:0000256" key="2">
    <source>
        <dbReference type="ARBA" id="ARBA00022840"/>
    </source>
</evidence>
<feature type="compositionally biased region" description="Basic and acidic residues" evidence="3">
    <location>
        <begin position="17"/>
        <end position="36"/>
    </location>
</feature>
<dbReference type="Gene3D" id="1.10.510.10">
    <property type="entry name" value="Transferase(Phosphotransferase) domain 1"/>
    <property type="match status" value="1"/>
</dbReference>
<accession>A0A843XL63</accession>
<feature type="compositionally biased region" description="Basic and acidic residues" evidence="3">
    <location>
        <begin position="43"/>
        <end position="55"/>
    </location>
</feature>
<dbReference type="Proteomes" id="UP000652761">
    <property type="component" value="Unassembled WGS sequence"/>
</dbReference>
<dbReference type="CDD" id="cd14066">
    <property type="entry name" value="STKc_IRAK"/>
    <property type="match status" value="1"/>
</dbReference>
<keyword evidence="6" id="KW-1185">Reference proteome</keyword>
<dbReference type="SUPFAM" id="SSF56112">
    <property type="entry name" value="Protein kinase-like (PK-like)"/>
    <property type="match status" value="1"/>
</dbReference>
<protein>
    <recommendedName>
        <fullName evidence="4">Protein kinase domain-containing protein</fullName>
    </recommendedName>
</protein>
<dbReference type="EMBL" id="NMUH01009856">
    <property type="protein sequence ID" value="MQM20478.1"/>
    <property type="molecule type" value="Genomic_DNA"/>
</dbReference>
<evidence type="ECO:0000313" key="6">
    <source>
        <dbReference type="Proteomes" id="UP000652761"/>
    </source>
</evidence>
<feature type="region of interest" description="Disordered" evidence="3">
    <location>
        <begin position="1"/>
        <end position="55"/>
    </location>
</feature>
<evidence type="ECO:0000313" key="5">
    <source>
        <dbReference type="EMBL" id="MQM20478.1"/>
    </source>
</evidence>
<dbReference type="PROSITE" id="PS00109">
    <property type="entry name" value="PROTEIN_KINASE_TYR"/>
    <property type="match status" value="1"/>
</dbReference>
<dbReference type="InterPro" id="IPR000719">
    <property type="entry name" value="Prot_kinase_dom"/>
</dbReference>
<dbReference type="InterPro" id="IPR011009">
    <property type="entry name" value="Kinase-like_dom_sf"/>
</dbReference>
<dbReference type="Pfam" id="PF07714">
    <property type="entry name" value="PK_Tyr_Ser-Thr"/>
    <property type="match status" value="1"/>
</dbReference>
<dbReference type="PANTHER" id="PTHR47989">
    <property type="entry name" value="OS01G0750732 PROTEIN"/>
    <property type="match status" value="1"/>
</dbReference>
<feature type="compositionally biased region" description="Basic and acidic residues" evidence="3">
    <location>
        <begin position="301"/>
        <end position="314"/>
    </location>
</feature>
<organism evidence="5 6">
    <name type="scientific">Colocasia esculenta</name>
    <name type="common">Wild taro</name>
    <name type="synonym">Arum esculentum</name>
    <dbReference type="NCBI Taxonomy" id="4460"/>
    <lineage>
        <taxon>Eukaryota</taxon>
        <taxon>Viridiplantae</taxon>
        <taxon>Streptophyta</taxon>
        <taxon>Embryophyta</taxon>
        <taxon>Tracheophyta</taxon>
        <taxon>Spermatophyta</taxon>
        <taxon>Magnoliopsida</taxon>
        <taxon>Liliopsida</taxon>
        <taxon>Araceae</taxon>
        <taxon>Aroideae</taxon>
        <taxon>Colocasieae</taxon>
        <taxon>Colocasia</taxon>
    </lineage>
</organism>
<dbReference type="GO" id="GO:0004672">
    <property type="term" value="F:protein kinase activity"/>
    <property type="evidence" value="ECO:0007669"/>
    <property type="project" value="InterPro"/>
</dbReference>
<dbReference type="FunFam" id="1.10.510.10:FF:000095">
    <property type="entry name" value="protein STRUBBELIG-RECEPTOR FAMILY 8"/>
    <property type="match status" value="1"/>
</dbReference>
<keyword evidence="1" id="KW-0547">Nucleotide-binding</keyword>
<dbReference type="PROSITE" id="PS50011">
    <property type="entry name" value="PROTEIN_KINASE_DOM"/>
    <property type="match status" value="1"/>
</dbReference>
<feature type="compositionally biased region" description="Polar residues" evidence="3">
    <location>
        <begin position="1"/>
        <end position="11"/>
    </location>
</feature>
<dbReference type="Gene3D" id="3.30.200.20">
    <property type="entry name" value="Phosphorylase Kinase, domain 1"/>
    <property type="match status" value="1"/>
</dbReference>
<feature type="region of interest" description="Disordered" evidence="3">
    <location>
        <begin position="254"/>
        <end position="329"/>
    </location>
</feature>
<proteinExistence type="predicted"/>
<dbReference type="InterPro" id="IPR008266">
    <property type="entry name" value="Tyr_kinase_AS"/>
</dbReference>
<dbReference type="FunFam" id="3.30.200.20:FF:000162">
    <property type="entry name" value="Adenine nucleotide alpha hydrolase-like domain kinase"/>
    <property type="match status" value="1"/>
</dbReference>
<reference evidence="5" key="1">
    <citation type="submission" date="2017-07" db="EMBL/GenBank/DDBJ databases">
        <title>Taro Niue Genome Assembly and Annotation.</title>
        <authorList>
            <person name="Atibalentja N."/>
            <person name="Keating K."/>
            <person name="Fields C.J."/>
        </authorList>
    </citation>
    <scope>NUCLEOTIDE SEQUENCE</scope>
    <source>
        <strain evidence="5">Niue_2</strain>
        <tissue evidence="5">Leaf</tissue>
    </source>
</reference>
<sequence>NLRTTQDKPTLQPQEGGRGEGREPTTRERERERERVAASIEGEEGKESTRGGGWGRERAMAGLRRANPPPENAVVVAVRAEREISKTTLAWALTHVVRPGDFVTLLAVICNHDKDQRRRLWSFPKFAGDCGNGRRSGSPENCRKCEVSASCSQMALQFQGFQDHSEVNMRIKVVVSTAAPSVAAGGGSTVVAESKRVGANWIVLDKQLKQEAKQCMQELPHCSIVLMKNSDAKILRLNLGGAAPIYKPHPAVPTFTLVAPSRPEHRGENQRRDHEEEEEDKGGGGRASRGRAKHCTPTGSPEEHHKASSARDTRVSTSSSSTNGSSSPFFVVCNAISKSKEEGSAPLIQPNPWWGFCRTEDHRDPSSPRDVRRLQQPISNPNEAPLPAAHNNEHAYKMLVPSSTMSPPPIVTKTLQDKFVESDRKSMAGWDGVCHTVDAGDVAYKSNVRDAVLLLGNSPCVPPPLCSICRHKSPVFGKPPRWFNYGELEEATAGFSEANFLAEGGFASVHRGVLPNGQVVAVKRLKGTGGPKADDEFRAEVEVLSRAQHRNVVMLVGFCVEETRRELVYEYICNGSLAAHLYGGKLPPLDWHARFRIAVGSARGLRYLHEDCRVGFIHGDVRPSNILLTHDFEALVGDFGLARWQVDGNGVDTRVVANFGYLAPEYIESGVITEKADVYAFGVVLLELVTGRRAMDMRQPKGQQFLAEWARPVLALASEGDRTIAVDRLLDPRLDQEQTRRFADQLNAVAHAASLCLRREPESRPSMSKVLRVLEGDTVVNQGLISGNQKGSRSGRFINPLLKRYAGSKGSLSQRIPHEAVSRALHADLDI</sequence>
<dbReference type="GO" id="GO:0005524">
    <property type="term" value="F:ATP binding"/>
    <property type="evidence" value="ECO:0007669"/>
    <property type="project" value="UniProtKB-KW"/>
</dbReference>
<comment type="caution">
    <text evidence="5">The sequence shown here is derived from an EMBL/GenBank/DDBJ whole genome shotgun (WGS) entry which is preliminary data.</text>
</comment>
<evidence type="ECO:0000256" key="3">
    <source>
        <dbReference type="SAM" id="MobiDB-lite"/>
    </source>
</evidence>
<gene>
    <name evidence="5" type="ORF">Taro_053498</name>
</gene>
<dbReference type="InterPro" id="IPR001245">
    <property type="entry name" value="Ser-Thr/Tyr_kinase_cat_dom"/>
</dbReference>
<feature type="domain" description="Protein kinase" evidence="4">
    <location>
        <begin position="495"/>
        <end position="780"/>
    </location>
</feature>
<dbReference type="OrthoDB" id="757296at2759"/>
<feature type="compositionally biased region" description="Basic and acidic residues" evidence="3">
    <location>
        <begin position="262"/>
        <end position="274"/>
    </location>
</feature>
<dbReference type="PANTHER" id="PTHR47989:SF14">
    <property type="entry name" value="INACTIVE PROTEIN KINASE SELMODRAFT_444075"/>
    <property type="match status" value="1"/>
</dbReference>